<dbReference type="InterPro" id="IPR036388">
    <property type="entry name" value="WH-like_DNA-bd_sf"/>
</dbReference>
<keyword evidence="6" id="KW-1185">Reference proteome</keyword>
<dbReference type="PANTHER" id="PTHR43537">
    <property type="entry name" value="TRANSCRIPTIONAL REGULATOR, GNTR FAMILY"/>
    <property type="match status" value="1"/>
</dbReference>
<dbReference type="SUPFAM" id="SSF48008">
    <property type="entry name" value="GntR ligand-binding domain-like"/>
    <property type="match status" value="1"/>
</dbReference>
<proteinExistence type="predicted"/>
<dbReference type="SUPFAM" id="SSF46785">
    <property type="entry name" value="Winged helix' DNA-binding domain"/>
    <property type="match status" value="1"/>
</dbReference>
<evidence type="ECO:0000256" key="1">
    <source>
        <dbReference type="ARBA" id="ARBA00023015"/>
    </source>
</evidence>
<dbReference type="Gene3D" id="1.20.120.530">
    <property type="entry name" value="GntR ligand-binding domain-like"/>
    <property type="match status" value="1"/>
</dbReference>
<feature type="domain" description="HTH gntR-type" evidence="4">
    <location>
        <begin position="11"/>
        <end position="78"/>
    </location>
</feature>
<keyword evidence="1" id="KW-0805">Transcription regulation</keyword>
<dbReference type="EMBL" id="NHRJ02000009">
    <property type="protein sequence ID" value="PZE20188.1"/>
    <property type="molecule type" value="Genomic_DNA"/>
</dbReference>
<dbReference type="AlphaFoldDB" id="A0A2W1NZA8"/>
<name>A0A2W1NZA8_PAEXE</name>
<dbReference type="GO" id="GO:0003677">
    <property type="term" value="F:DNA binding"/>
    <property type="evidence" value="ECO:0007669"/>
    <property type="project" value="UniProtKB-KW"/>
</dbReference>
<gene>
    <name evidence="5" type="ORF">CBW46_014970</name>
</gene>
<evidence type="ECO:0000256" key="2">
    <source>
        <dbReference type="ARBA" id="ARBA00023125"/>
    </source>
</evidence>
<dbReference type="Pfam" id="PF07729">
    <property type="entry name" value="FCD"/>
    <property type="match status" value="1"/>
</dbReference>
<dbReference type="GO" id="GO:0003700">
    <property type="term" value="F:DNA-binding transcription factor activity"/>
    <property type="evidence" value="ECO:0007669"/>
    <property type="project" value="InterPro"/>
</dbReference>
<evidence type="ECO:0000313" key="5">
    <source>
        <dbReference type="EMBL" id="PZE20188.1"/>
    </source>
</evidence>
<evidence type="ECO:0000256" key="3">
    <source>
        <dbReference type="ARBA" id="ARBA00023163"/>
    </source>
</evidence>
<dbReference type="SMART" id="SM00895">
    <property type="entry name" value="FCD"/>
    <property type="match status" value="1"/>
</dbReference>
<dbReference type="OrthoDB" id="114741at2"/>
<dbReference type="SMART" id="SM00345">
    <property type="entry name" value="HTH_GNTR"/>
    <property type="match status" value="1"/>
</dbReference>
<dbReference type="RefSeq" id="WP_089200802.1">
    <property type="nucleotide sequence ID" value="NZ_NHRJ02000009.1"/>
</dbReference>
<dbReference type="PANTHER" id="PTHR43537:SF24">
    <property type="entry name" value="GLUCONATE OPERON TRANSCRIPTIONAL REPRESSOR"/>
    <property type="match status" value="1"/>
</dbReference>
<reference evidence="5" key="1">
    <citation type="submission" date="2018-06" db="EMBL/GenBank/DDBJ databases">
        <title>Paenibacillus xerothermodurans sp. nov. an extremely dry heat resistant spore forming bacterium isolated from the soil of Cape Canaveral, Florida.</title>
        <authorList>
            <person name="Seuylemezian A."/>
            <person name="Kaur N."/>
            <person name="Patil P."/>
            <person name="Patil P."/>
            <person name="Mayilraj S."/>
            <person name="Vaishampayan P."/>
        </authorList>
    </citation>
    <scope>NUCLEOTIDE SEQUENCE [LARGE SCALE GENOMIC DNA]</scope>
    <source>
        <strain evidence="5">ATCC 27380</strain>
    </source>
</reference>
<dbReference type="InterPro" id="IPR036390">
    <property type="entry name" value="WH_DNA-bd_sf"/>
</dbReference>
<keyword evidence="3" id="KW-0804">Transcription</keyword>
<evidence type="ECO:0000259" key="4">
    <source>
        <dbReference type="PROSITE" id="PS50949"/>
    </source>
</evidence>
<evidence type="ECO:0000313" key="6">
    <source>
        <dbReference type="Proteomes" id="UP000214746"/>
    </source>
</evidence>
<dbReference type="PROSITE" id="PS50949">
    <property type="entry name" value="HTH_GNTR"/>
    <property type="match status" value="1"/>
</dbReference>
<accession>A0A2W1NZA8</accession>
<protein>
    <submittedName>
        <fullName evidence="5">GntR family transcriptional regulator</fullName>
    </submittedName>
</protein>
<keyword evidence="2" id="KW-0238">DNA-binding</keyword>
<dbReference type="InterPro" id="IPR000524">
    <property type="entry name" value="Tscrpt_reg_HTH_GntR"/>
</dbReference>
<dbReference type="Proteomes" id="UP000214746">
    <property type="component" value="Unassembled WGS sequence"/>
</dbReference>
<organism evidence="5 6">
    <name type="scientific">Paenibacillus xerothermodurans</name>
    <dbReference type="NCBI Taxonomy" id="1977292"/>
    <lineage>
        <taxon>Bacteria</taxon>
        <taxon>Bacillati</taxon>
        <taxon>Bacillota</taxon>
        <taxon>Bacilli</taxon>
        <taxon>Bacillales</taxon>
        <taxon>Paenibacillaceae</taxon>
        <taxon>Paenibacillus</taxon>
    </lineage>
</organism>
<dbReference type="InterPro" id="IPR011711">
    <property type="entry name" value="GntR_C"/>
</dbReference>
<sequence length="223" mass="26144">MKKSEFTNKRKPVADEIYSSIKHQILSYTLSPGEKINIDQLARGLHVSNIPIREALSRLASEGLVHIVPYKGVTVAEMSLQELDELYELRIELEGYATRKATYLIPEAELNWLDDEMNGRRVSIDTAQGNLETVMRMNEQLHGTILKYTHNDNLSKLMTTFLQRIERYLIYARRDLAVDTVRREWHEHQEILTFLKQRNSSMAEKAMRTHISNSHQRTRRFFQ</sequence>
<dbReference type="Pfam" id="PF00392">
    <property type="entry name" value="GntR"/>
    <property type="match status" value="1"/>
</dbReference>
<comment type="caution">
    <text evidence="5">The sequence shown here is derived from an EMBL/GenBank/DDBJ whole genome shotgun (WGS) entry which is preliminary data.</text>
</comment>
<dbReference type="Gene3D" id="1.10.10.10">
    <property type="entry name" value="Winged helix-like DNA-binding domain superfamily/Winged helix DNA-binding domain"/>
    <property type="match status" value="1"/>
</dbReference>
<dbReference type="InterPro" id="IPR008920">
    <property type="entry name" value="TF_FadR/GntR_C"/>
</dbReference>
<dbReference type="CDD" id="cd07377">
    <property type="entry name" value="WHTH_GntR"/>
    <property type="match status" value="1"/>
</dbReference>